<accession>A0A2T4DVZ8</accession>
<proteinExistence type="predicted"/>
<protein>
    <submittedName>
        <fullName evidence="1">Uncharacterized protein</fullName>
    </submittedName>
</protein>
<evidence type="ECO:0000313" key="2">
    <source>
        <dbReference type="Proteomes" id="UP000240608"/>
    </source>
</evidence>
<organism evidence="1 2">
    <name type="scientific">Marivirga lumbricoides</name>
    <dbReference type="NCBI Taxonomy" id="1046115"/>
    <lineage>
        <taxon>Bacteria</taxon>
        <taxon>Pseudomonadati</taxon>
        <taxon>Bacteroidota</taxon>
        <taxon>Cytophagia</taxon>
        <taxon>Cytophagales</taxon>
        <taxon>Marivirgaceae</taxon>
        <taxon>Marivirga</taxon>
    </lineage>
</organism>
<gene>
    <name evidence="1" type="ORF">C9994_00025</name>
</gene>
<sequence length="239" mass="27547">MDLNLMGGALIIGSLFWQDDLNPLKMDGKRRKWREKHLMKENSVNVSVPIRYGRFSGSEKEKNQIYTMVFDNSLPESQYGIAKVVPFKNNPVANWTELEKEVIAMSEAEGKGNYFIKTDKAWCTCAILFNPKISRAKKNYITSRWKQKLQEYPEGHGSFIQMPQRYACDDSGTLQIIWPHGLEDFDFLIATSTKAVSDLTKISPEIIVQYIGNRDYFIPNIKNGIKTFQDKDIEEMISK</sequence>
<comment type="caution">
    <text evidence="1">The sequence shown here is derived from an EMBL/GenBank/DDBJ whole genome shotgun (WGS) entry which is preliminary data.</text>
</comment>
<dbReference type="AlphaFoldDB" id="A0A2T4DVZ8"/>
<reference evidence="1 2" key="1">
    <citation type="submission" date="2018-03" db="EMBL/GenBank/DDBJ databases">
        <title>Cross-interface Injection: A General Nanoliter Liquid Handling Method Applied to Single Cells Genome Amplification Automated Nanoliter Liquid Handling Applied to Single Cell Multiple Displacement Amplification.</title>
        <authorList>
            <person name="Yun J."/>
            <person name="Xu P."/>
            <person name="Xu J."/>
            <person name="Dai X."/>
            <person name="Wang Y."/>
            <person name="Zheng X."/>
            <person name="Cao C."/>
            <person name="Yi Q."/>
            <person name="Zhu Y."/>
            <person name="Wang L."/>
            <person name="Dong Z."/>
            <person name="Huang Y."/>
            <person name="Huang L."/>
            <person name="Du W."/>
        </authorList>
    </citation>
    <scope>NUCLEOTIDE SEQUENCE [LARGE SCALE GENOMIC DNA]</scope>
    <source>
        <strain evidence="1 2">Z-D1-2</strain>
    </source>
</reference>
<evidence type="ECO:0000313" key="1">
    <source>
        <dbReference type="EMBL" id="PTB97983.1"/>
    </source>
</evidence>
<dbReference type="Proteomes" id="UP000240608">
    <property type="component" value="Unassembled WGS sequence"/>
</dbReference>
<dbReference type="EMBL" id="PYVU01000001">
    <property type="protein sequence ID" value="PTB97983.1"/>
    <property type="molecule type" value="Genomic_DNA"/>
</dbReference>
<name>A0A2T4DVZ8_9BACT</name>